<protein>
    <recommendedName>
        <fullName evidence="1">Nucleotidyltransferase-like domain-containing protein</fullName>
    </recommendedName>
</protein>
<evidence type="ECO:0000259" key="1">
    <source>
        <dbReference type="Pfam" id="PF12281"/>
    </source>
</evidence>
<dbReference type="AlphaFoldDB" id="A0A7X0MGR6"/>
<evidence type="ECO:0000313" key="2">
    <source>
        <dbReference type="EMBL" id="MBB6488455.1"/>
    </source>
</evidence>
<gene>
    <name evidence="2" type="ORF">GGD46_005771</name>
</gene>
<sequence length="114" mass="12844">MKRIGENEGEFVAAAIVGLEWLENARQFEAIAIDEKGEPLRIVSPDPRVFAAHKLWVSQREDREPLKRQRDRAQAEAVAELTIMHFPHLPYAAAELSILPKAVFDAAMPLFKPA</sequence>
<reference evidence="2 3" key="1">
    <citation type="submission" date="2020-08" db="EMBL/GenBank/DDBJ databases">
        <title>Genomic Encyclopedia of Type Strains, Phase IV (KMG-V): Genome sequencing to study the core and pangenomes of soil and plant-associated prokaryotes.</title>
        <authorList>
            <person name="Whitman W."/>
        </authorList>
    </citation>
    <scope>NUCLEOTIDE SEQUENCE [LARGE SCALE GENOMIC DNA]</scope>
    <source>
        <strain evidence="2 3">SEMIA 4060</strain>
    </source>
</reference>
<name>A0A7X0MGR6_9HYPH</name>
<accession>A0A7X0MGR6</accession>
<dbReference type="InterPro" id="IPR058575">
    <property type="entry name" value="NTP_transf_8_dom"/>
</dbReference>
<dbReference type="RefSeq" id="WP_184710052.1">
    <property type="nucleotide sequence ID" value="NZ_JACHBG010000023.1"/>
</dbReference>
<dbReference type="Pfam" id="PF12281">
    <property type="entry name" value="NTP_transf_8"/>
    <property type="match status" value="1"/>
</dbReference>
<feature type="domain" description="Nucleotidyltransferase-like" evidence="1">
    <location>
        <begin position="3"/>
        <end position="98"/>
    </location>
</feature>
<dbReference type="Proteomes" id="UP000565576">
    <property type="component" value="Unassembled WGS sequence"/>
</dbReference>
<dbReference type="EMBL" id="JACHBG010000023">
    <property type="protein sequence ID" value="MBB6488455.1"/>
    <property type="molecule type" value="Genomic_DNA"/>
</dbReference>
<proteinExistence type="predicted"/>
<comment type="caution">
    <text evidence="2">The sequence shown here is derived from an EMBL/GenBank/DDBJ whole genome shotgun (WGS) entry which is preliminary data.</text>
</comment>
<organism evidence="2 3">
    <name type="scientific">Rhizobium lusitanum</name>
    <dbReference type="NCBI Taxonomy" id="293958"/>
    <lineage>
        <taxon>Bacteria</taxon>
        <taxon>Pseudomonadati</taxon>
        <taxon>Pseudomonadota</taxon>
        <taxon>Alphaproteobacteria</taxon>
        <taxon>Hyphomicrobiales</taxon>
        <taxon>Rhizobiaceae</taxon>
        <taxon>Rhizobium/Agrobacterium group</taxon>
        <taxon>Rhizobium</taxon>
    </lineage>
</organism>
<evidence type="ECO:0000313" key="3">
    <source>
        <dbReference type="Proteomes" id="UP000565576"/>
    </source>
</evidence>